<comment type="caution">
    <text evidence="2">The sequence shown here is derived from an EMBL/GenBank/DDBJ whole genome shotgun (WGS) entry which is preliminary data.</text>
</comment>
<organism evidence="2 3">
    <name type="scientific">Siccirubricoccus soli</name>
    <dbReference type="NCBI Taxonomy" id="2899147"/>
    <lineage>
        <taxon>Bacteria</taxon>
        <taxon>Pseudomonadati</taxon>
        <taxon>Pseudomonadota</taxon>
        <taxon>Alphaproteobacteria</taxon>
        <taxon>Acetobacterales</taxon>
        <taxon>Roseomonadaceae</taxon>
        <taxon>Siccirubricoccus</taxon>
    </lineage>
</organism>
<feature type="chain" id="PRO_5047018222" evidence="1">
    <location>
        <begin position="22"/>
        <end position="108"/>
    </location>
</feature>
<sequence>MFRTAILASALALAAFGGAQAAPRLVGGGDNAEVVYDAPSANLAGGGTAQLLGGGDDSRLIYTGPVVTAPRTGLAARLVGGGRDHQLVYGDQGTGGANLAGSPARHGG</sequence>
<evidence type="ECO:0000256" key="1">
    <source>
        <dbReference type="SAM" id="SignalP"/>
    </source>
</evidence>
<proteinExistence type="predicted"/>
<gene>
    <name evidence="2" type="ORF">JYK14_12250</name>
</gene>
<protein>
    <submittedName>
        <fullName evidence="2">Uncharacterized protein</fullName>
    </submittedName>
</protein>
<dbReference type="RefSeq" id="WP_252953555.1">
    <property type="nucleotide sequence ID" value="NZ_JAFIRR010000071.1"/>
</dbReference>
<name>A0ABT1D4U2_9PROT</name>
<evidence type="ECO:0000313" key="2">
    <source>
        <dbReference type="EMBL" id="MCO6416926.1"/>
    </source>
</evidence>
<reference evidence="2 3" key="1">
    <citation type="submission" date="2021-12" db="EMBL/GenBank/DDBJ databases">
        <title>Siccirubricoccus leaddurans sp. nov., a high concentration Zn2+ tolerance bacterium.</title>
        <authorList>
            <person name="Cao Y."/>
        </authorList>
    </citation>
    <scope>NUCLEOTIDE SEQUENCE [LARGE SCALE GENOMIC DNA]</scope>
    <source>
        <strain evidence="2 3">KC 17139</strain>
    </source>
</reference>
<evidence type="ECO:0000313" key="3">
    <source>
        <dbReference type="Proteomes" id="UP001523392"/>
    </source>
</evidence>
<dbReference type="EMBL" id="JAFIRR010000071">
    <property type="protein sequence ID" value="MCO6416926.1"/>
    <property type="molecule type" value="Genomic_DNA"/>
</dbReference>
<keyword evidence="3" id="KW-1185">Reference proteome</keyword>
<keyword evidence="1" id="KW-0732">Signal</keyword>
<feature type="signal peptide" evidence="1">
    <location>
        <begin position="1"/>
        <end position="21"/>
    </location>
</feature>
<dbReference type="Proteomes" id="UP001523392">
    <property type="component" value="Unassembled WGS sequence"/>
</dbReference>
<accession>A0ABT1D4U2</accession>